<comment type="pathway">
    <text evidence="1">tRNA modification; 5-methoxycarbonylmethyl-2-thiouridine-tRNA biosynthesis.</text>
</comment>
<dbReference type="PANTHER" id="PTHR16184:SF6">
    <property type="entry name" value="ELONGATOR COMPLEX PROTEIN 6"/>
    <property type="match status" value="1"/>
</dbReference>
<dbReference type="AlphaFoldDB" id="A0A8S8ZNH0"/>
<dbReference type="InterPro" id="IPR018627">
    <property type="entry name" value="ELP6"/>
</dbReference>
<organism evidence="4 5">
    <name type="scientific">Sordaria macrospora</name>
    <dbReference type="NCBI Taxonomy" id="5147"/>
    <lineage>
        <taxon>Eukaryota</taxon>
        <taxon>Fungi</taxon>
        <taxon>Dikarya</taxon>
        <taxon>Ascomycota</taxon>
        <taxon>Pezizomycotina</taxon>
        <taxon>Sordariomycetes</taxon>
        <taxon>Sordariomycetidae</taxon>
        <taxon>Sordariales</taxon>
        <taxon>Sordariaceae</taxon>
        <taxon>Sordaria</taxon>
    </lineage>
</organism>
<comment type="similarity">
    <text evidence="2">Belongs to the ELP6 family.</text>
</comment>
<name>A0A8S8ZNH0_SORMA</name>
<dbReference type="VEuPathDB" id="FungiDB:SMAC_05411"/>
<dbReference type="PANTHER" id="PTHR16184">
    <property type="entry name" value="ELONGATOR COMPLEX PROTEIN 6"/>
    <property type="match status" value="1"/>
</dbReference>
<proteinExistence type="inferred from homology"/>
<feature type="region of interest" description="Disordered" evidence="3">
    <location>
        <begin position="182"/>
        <end position="223"/>
    </location>
</feature>
<evidence type="ECO:0000313" key="5">
    <source>
        <dbReference type="Proteomes" id="UP000433876"/>
    </source>
</evidence>
<feature type="region of interest" description="Disordered" evidence="3">
    <location>
        <begin position="79"/>
        <end position="98"/>
    </location>
</feature>
<accession>A0A8S8ZNH0</accession>
<dbReference type="GO" id="GO:0033588">
    <property type="term" value="C:elongator holoenzyme complex"/>
    <property type="evidence" value="ECO:0007669"/>
    <property type="project" value="InterPro"/>
</dbReference>
<dbReference type="EMBL" id="NMPR01000097">
    <property type="protein sequence ID" value="KAA8630690.1"/>
    <property type="molecule type" value="Genomic_DNA"/>
</dbReference>
<protein>
    <recommendedName>
        <fullName evidence="6">Elongator complex protein 6</fullName>
    </recommendedName>
</protein>
<evidence type="ECO:0000256" key="2">
    <source>
        <dbReference type="ARBA" id="ARBA00008837"/>
    </source>
</evidence>
<dbReference type="CDD" id="cd19495">
    <property type="entry name" value="Elp6"/>
    <property type="match status" value="1"/>
</dbReference>
<comment type="caution">
    <text evidence="4">The sequence shown here is derived from an EMBL/GenBank/DDBJ whole genome shotgun (WGS) entry which is preliminary data.</text>
</comment>
<reference evidence="4 5" key="1">
    <citation type="submission" date="2017-07" db="EMBL/GenBank/DDBJ databases">
        <title>Genome sequence of the Sordaria macrospora wild type strain R19027.</title>
        <authorList>
            <person name="Nowrousian M."/>
            <person name="Teichert I."/>
            <person name="Kueck U."/>
        </authorList>
    </citation>
    <scope>NUCLEOTIDE SEQUENCE [LARGE SCALE GENOMIC DNA]</scope>
    <source>
        <strain evidence="4 5">R19027</strain>
        <tissue evidence="4">Mycelium</tissue>
    </source>
</reference>
<dbReference type="Proteomes" id="UP000433876">
    <property type="component" value="Unassembled WGS sequence"/>
</dbReference>
<gene>
    <name evidence="4" type="ORF">SMACR_05411</name>
</gene>
<feature type="region of interest" description="Disordered" evidence="3">
    <location>
        <begin position="51"/>
        <end position="70"/>
    </location>
</feature>
<evidence type="ECO:0000256" key="1">
    <source>
        <dbReference type="ARBA" id="ARBA00005043"/>
    </source>
</evidence>
<dbReference type="Gene3D" id="3.40.50.300">
    <property type="entry name" value="P-loop containing nucleotide triphosphate hydrolases"/>
    <property type="match status" value="1"/>
</dbReference>
<evidence type="ECO:0000313" key="4">
    <source>
        <dbReference type="EMBL" id="KAA8630690.1"/>
    </source>
</evidence>
<dbReference type="GO" id="GO:0002098">
    <property type="term" value="P:tRNA wobble uridine modification"/>
    <property type="evidence" value="ECO:0007669"/>
    <property type="project" value="InterPro"/>
</dbReference>
<sequence>MTSRTIPPLLEPYLAIEPPQSQILLTGLLGANTNWLLLRYLYTLLKSKSQQQQQAQPTRPQQHQPQGQRRVGLRIPVAAEPGLEPPAPAQNGGGANDEEGESVGVLLVSFLRDFAFWKESAGRLGLDLEGLGRRGKLGFVDGLCVGVRSGSGYDGESGGAGGGGVSGAVGGGLPVRSRPPVPVAAGGVPGRGPPQAAPTSPVTRESMSQGQGQGHGPAAGEKWKRSLPSLAVADVSKTLHAALDELCQKNKKVVLVIDQLDFLLAATSDGNGSVSSALKDLLLDLREQSHATILTLSADDPLIASQATTLEKDHASFVLSLAHESDMIVSLRLLDTGIAKDVSGVVRITRGGDSSGERQIEEKEYLYHVGGDGGVRVFERGQ</sequence>
<dbReference type="InterPro" id="IPR027417">
    <property type="entry name" value="P-loop_NTPase"/>
</dbReference>
<evidence type="ECO:0000256" key="3">
    <source>
        <dbReference type="SAM" id="MobiDB-lite"/>
    </source>
</evidence>
<evidence type="ECO:0008006" key="6">
    <source>
        <dbReference type="Google" id="ProtNLM"/>
    </source>
</evidence>